<evidence type="ECO:0000313" key="13">
    <source>
        <dbReference type="Proteomes" id="UP000516260"/>
    </source>
</evidence>
<feature type="compositionally biased region" description="Basic and acidic residues" evidence="10">
    <location>
        <begin position="329"/>
        <end position="340"/>
    </location>
</feature>
<dbReference type="GO" id="GO:0043495">
    <property type="term" value="F:protein-membrane adaptor activity"/>
    <property type="evidence" value="ECO:0007669"/>
    <property type="project" value="TreeGrafter"/>
</dbReference>
<dbReference type="InterPro" id="IPR051067">
    <property type="entry name" value="NHER"/>
</dbReference>
<feature type="domain" description="PDZ" evidence="11">
    <location>
        <begin position="8"/>
        <end position="88"/>
    </location>
</feature>
<evidence type="ECO:0000256" key="9">
    <source>
        <dbReference type="PIRNR" id="PIRNR037866"/>
    </source>
</evidence>
<dbReference type="Proteomes" id="UP000516260">
    <property type="component" value="Chromosome 1"/>
</dbReference>
<dbReference type="PANTHER" id="PTHR14191:SF7">
    <property type="entry name" value="NA(+)_H(+) EXCHANGE REGULATORY COFACTOR NHE-RF1"/>
    <property type="match status" value="1"/>
</dbReference>
<comment type="function">
    <text evidence="9">Scaffold protein that connects plasma membrane proteins with members of the ezrin/moesin/radixin family and thereby helps to link them to the actin cytoskeleton and to regulate their surface expression.</text>
</comment>
<evidence type="ECO:0000256" key="5">
    <source>
        <dbReference type="ARBA" id="ARBA00022687"/>
    </source>
</evidence>
<dbReference type="InterPro" id="IPR001478">
    <property type="entry name" value="PDZ"/>
</dbReference>
<evidence type="ECO:0000313" key="12">
    <source>
        <dbReference type="EMBL" id="TNN03570.1"/>
    </source>
</evidence>
<dbReference type="EMBL" id="SWLE01000001">
    <property type="protein sequence ID" value="TNN03570.1"/>
    <property type="molecule type" value="Genomic_DNA"/>
</dbReference>
<comment type="subcellular location">
    <subcellularLocation>
        <location evidence="4">Cell projection</location>
        <location evidence="4">Filopodium</location>
    </subcellularLocation>
    <subcellularLocation>
        <location evidence="1">Cell projection</location>
        <location evidence="1">Microvillus</location>
    </subcellularLocation>
    <subcellularLocation>
        <location evidence="3">Cell projection</location>
        <location evidence="3">Ruffle</location>
    </subcellularLocation>
    <subcellularLocation>
        <location evidence="2 9">Endomembrane system</location>
        <topology evidence="2 9">Peripheral membrane protein</topology>
    </subcellularLocation>
</comment>
<organism evidence="12 13">
    <name type="scientific">Takifugu bimaculatus</name>
    <dbReference type="NCBI Taxonomy" id="433685"/>
    <lineage>
        <taxon>Eukaryota</taxon>
        <taxon>Metazoa</taxon>
        <taxon>Chordata</taxon>
        <taxon>Craniata</taxon>
        <taxon>Vertebrata</taxon>
        <taxon>Euteleostomi</taxon>
        <taxon>Actinopterygii</taxon>
        <taxon>Neopterygii</taxon>
        <taxon>Teleostei</taxon>
        <taxon>Neoteleostei</taxon>
        <taxon>Acanthomorphata</taxon>
        <taxon>Eupercaria</taxon>
        <taxon>Tetraodontiformes</taxon>
        <taxon>Tetradontoidea</taxon>
        <taxon>Tetraodontidae</taxon>
        <taxon>Takifugu</taxon>
    </lineage>
</organism>
<dbReference type="InterPro" id="IPR015098">
    <property type="entry name" value="EBP50_C"/>
</dbReference>
<evidence type="ECO:0000256" key="8">
    <source>
        <dbReference type="ARBA" id="ARBA00023273"/>
    </source>
</evidence>
<dbReference type="PANTHER" id="PTHR14191">
    <property type="entry name" value="PDZ DOMAIN CONTAINING PROTEIN"/>
    <property type="match status" value="1"/>
</dbReference>
<keyword evidence="6" id="KW-0677">Repeat</keyword>
<gene>
    <name evidence="12" type="ORF">fugu_000599</name>
</gene>
<feature type="domain" description="PDZ" evidence="11">
    <location>
        <begin position="164"/>
        <end position="244"/>
    </location>
</feature>
<sequence>MSNLRPRLCVLEKVADSYGFHLHTEKGKSGQFIRLVEPDTPASASGLLAGDRLMFVNGENVEDENHQQVVARIRSTSAVLELIVVDADTAELLNKHNLKCQKEFVTEGIVLPNRDNFSERGDAKSNGASRELTPREDGDTSSENSRNTSVRSSTEERDNLRPRLCHIKKVDNTYGFNLHSKKSEQGQFIRTVDEDSPAQKAGLKPQDKIIQVNGISVAGMQHPEVVTAIKTGGDQTKLLVVDLETEEYFKRCNIEPSEEHLTAERMAKVSLSSAVSSASSETAATTSTPPEEVQKSDGEAEGLGIGMSVAQAKERAQQKRAVKKAPPMDWRKRNELFSSL</sequence>
<evidence type="ECO:0000256" key="4">
    <source>
        <dbReference type="ARBA" id="ARBA00004486"/>
    </source>
</evidence>
<keyword evidence="7 9" id="KW-0472">Membrane</keyword>
<dbReference type="GO" id="GO:0001726">
    <property type="term" value="C:ruffle"/>
    <property type="evidence" value="ECO:0007669"/>
    <property type="project" value="UniProtKB-SubCell"/>
</dbReference>
<dbReference type="GO" id="GO:0016055">
    <property type="term" value="P:Wnt signaling pathway"/>
    <property type="evidence" value="ECO:0007669"/>
    <property type="project" value="UniProtKB-KW"/>
</dbReference>
<feature type="region of interest" description="Disordered" evidence="10">
    <location>
        <begin position="115"/>
        <end position="164"/>
    </location>
</feature>
<dbReference type="PROSITE" id="PS50106">
    <property type="entry name" value="PDZ"/>
    <property type="match status" value="2"/>
</dbReference>
<dbReference type="GO" id="GO:0005102">
    <property type="term" value="F:signaling receptor binding"/>
    <property type="evidence" value="ECO:0007669"/>
    <property type="project" value="TreeGrafter"/>
</dbReference>
<feature type="compositionally biased region" description="Polar residues" evidence="10">
    <location>
        <begin position="141"/>
        <end position="152"/>
    </location>
</feature>
<feature type="compositionally biased region" description="Low complexity" evidence="10">
    <location>
        <begin position="277"/>
        <end position="288"/>
    </location>
</feature>
<dbReference type="CDD" id="cd06768">
    <property type="entry name" value="PDZ_NHERF-like"/>
    <property type="match status" value="2"/>
</dbReference>
<dbReference type="SUPFAM" id="SSF50156">
    <property type="entry name" value="PDZ domain-like"/>
    <property type="match status" value="2"/>
</dbReference>
<dbReference type="AlphaFoldDB" id="A0A4Z2CHI4"/>
<evidence type="ECO:0000256" key="1">
    <source>
        <dbReference type="ARBA" id="ARBA00004105"/>
    </source>
</evidence>
<evidence type="ECO:0000256" key="10">
    <source>
        <dbReference type="SAM" id="MobiDB-lite"/>
    </source>
</evidence>
<name>A0A4Z2CHI4_9TELE</name>
<evidence type="ECO:0000256" key="6">
    <source>
        <dbReference type="ARBA" id="ARBA00022737"/>
    </source>
</evidence>
<feature type="region of interest" description="Disordered" evidence="10">
    <location>
        <begin position="277"/>
        <end position="340"/>
    </location>
</feature>
<dbReference type="GO" id="GO:0012505">
    <property type="term" value="C:endomembrane system"/>
    <property type="evidence" value="ECO:0007669"/>
    <property type="project" value="UniProtKB-SubCell"/>
</dbReference>
<dbReference type="PIRSF" id="PIRSF037866">
    <property type="entry name" value="EBP50"/>
    <property type="match status" value="1"/>
</dbReference>
<evidence type="ECO:0000259" key="11">
    <source>
        <dbReference type="PROSITE" id="PS50106"/>
    </source>
</evidence>
<reference evidence="12 13" key="1">
    <citation type="submission" date="2019-04" db="EMBL/GenBank/DDBJ databases">
        <title>The sequence and de novo assembly of Takifugu bimaculatus genome using PacBio and Hi-C technologies.</title>
        <authorList>
            <person name="Xu P."/>
            <person name="Liu B."/>
            <person name="Zhou Z."/>
        </authorList>
    </citation>
    <scope>NUCLEOTIDE SEQUENCE [LARGE SCALE GENOMIC DNA]</scope>
    <source>
        <strain evidence="12">TB-2018</strain>
        <tissue evidence="12">Muscle</tissue>
    </source>
</reference>
<dbReference type="InterPro" id="IPR036034">
    <property type="entry name" value="PDZ_sf"/>
</dbReference>
<protein>
    <recommendedName>
        <fullName evidence="9">Na(+)/H(+) exchange regulatory cofactor NHE-RF</fullName>
    </recommendedName>
</protein>
<keyword evidence="13" id="KW-1185">Reference proteome</keyword>
<proteinExistence type="predicted"/>
<dbReference type="Pfam" id="PF09007">
    <property type="entry name" value="EBP50_C"/>
    <property type="match status" value="1"/>
</dbReference>
<keyword evidence="8" id="KW-0966">Cell projection</keyword>
<dbReference type="GO" id="GO:0005902">
    <property type="term" value="C:microvillus"/>
    <property type="evidence" value="ECO:0007669"/>
    <property type="project" value="UniProtKB-SubCell"/>
</dbReference>
<dbReference type="GO" id="GO:0030175">
    <property type="term" value="C:filopodium"/>
    <property type="evidence" value="ECO:0007669"/>
    <property type="project" value="UniProtKB-SubCell"/>
</dbReference>
<dbReference type="Pfam" id="PF00595">
    <property type="entry name" value="PDZ"/>
    <property type="match status" value="2"/>
</dbReference>
<dbReference type="GO" id="GO:0016324">
    <property type="term" value="C:apical plasma membrane"/>
    <property type="evidence" value="ECO:0007669"/>
    <property type="project" value="TreeGrafter"/>
</dbReference>
<dbReference type="GO" id="GO:0072659">
    <property type="term" value="P:protein localization to plasma membrane"/>
    <property type="evidence" value="ECO:0007669"/>
    <property type="project" value="TreeGrafter"/>
</dbReference>
<dbReference type="InterPro" id="IPR017300">
    <property type="entry name" value="NHERF-1/NHERF-2"/>
</dbReference>
<comment type="caution">
    <text evidence="12">The sequence shown here is derived from an EMBL/GenBank/DDBJ whole genome shotgun (WGS) entry which is preliminary data.</text>
</comment>
<evidence type="ECO:0000256" key="3">
    <source>
        <dbReference type="ARBA" id="ARBA00004466"/>
    </source>
</evidence>
<dbReference type="Gene3D" id="2.30.42.10">
    <property type="match status" value="2"/>
</dbReference>
<accession>A0A4Z2CHI4</accession>
<evidence type="ECO:0000256" key="2">
    <source>
        <dbReference type="ARBA" id="ARBA00004184"/>
    </source>
</evidence>
<keyword evidence="5" id="KW-0879">Wnt signaling pathway</keyword>
<evidence type="ECO:0000256" key="7">
    <source>
        <dbReference type="ARBA" id="ARBA00023136"/>
    </source>
</evidence>
<dbReference type="SMART" id="SM00228">
    <property type="entry name" value="PDZ"/>
    <property type="match status" value="2"/>
</dbReference>